<dbReference type="PANTHER" id="PTHR36974:SF1">
    <property type="entry name" value="DOXX FAMILY MEMBRANE PROTEIN"/>
    <property type="match status" value="1"/>
</dbReference>
<keyword evidence="4" id="KW-1185">Reference proteome</keyword>
<sequence length="253" mass="26364">MSHLKHRVSKSRLASPGGSPLLSTLNRRPTPQMTAGSSGEEEVGFVEKVTTAWGTVIEQGDPDDLPPCPSGVSDLAKPTQALIVAGVFAGLGAGTIAVLAGLQSLEAALPAGWYAIWQFTWAPLLGLTFSAAGIAHFTLLREFCNIYPGRGAWGFWYLPGTSSFHVKWTGIAELAGGVGLALGGLGVGAELGLERAAAAGLFALVLAVTPANIYMFSHGAQLPEGLEVPVFGHAVRGFFQCVLLAFFWTLASS</sequence>
<keyword evidence="2" id="KW-1133">Transmembrane helix</keyword>
<feature type="compositionally biased region" description="Basic residues" evidence="1">
    <location>
        <begin position="1"/>
        <end position="10"/>
    </location>
</feature>
<dbReference type="eggNOG" id="ENOG502S5TX">
    <property type="taxonomic scope" value="Eukaryota"/>
</dbReference>
<dbReference type="Proteomes" id="UP000002630">
    <property type="component" value="Linkage Group LG13"/>
</dbReference>
<keyword evidence="2" id="KW-0472">Membrane</keyword>
<feature type="transmembrane region" description="Helical" evidence="2">
    <location>
        <begin position="114"/>
        <end position="140"/>
    </location>
</feature>
<dbReference type="EMBL" id="FN649738">
    <property type="protein sequence ID" value="CBN74363.1"/>
    <property type="molecule type" value="Genomic_DNA"/>
</dbReference>
<dbReference type="InParanoid" id="D8LHT2"/>
<organism evidence="3 4">
    <name type="scientific">Ectocarpus siliculosus</name>
    <name type="common">Brown alga</name>
    <name type="synonym">Conferva siliculosa</name>
    <dbReference type="NCBI Taxonomy" id="2880"/>
    <lineage>
        <taxon>Eukaryota</taxon>
        <taxon>Sar</taxon>
        <taxon>Stramenopiles</taxon>
        <taxon>Ochrophyta</taxon>
        <taxon>PX clade</taxon>
        <taxon>Phaeophyceae</taxon>
        <taxon>Ectocarpales</taxon>
        <taxon>Ectocarpaceae</taxon>
        <taxon>Ectocarpus</taxon>
    </lineage>
</organism>
<accession>D8LHT2</accession>
<evidence type="ECO:0000256" key="2">
    <source>
        <dbReference type="SAM" id="Phobius"/>
    </source>
</evidence>
<evidence type="ECO:0000313" key="3">
    <source>
        <dbReference type="EMBL" id="CBN74363.1"/>
    </source>
</evidence>
<reference evidence="3 4" key="1">
    <citation type="journal article" date="2010" name="Nature">
        <title>The Ectocarpus genome and the independent evolution of multicellularity in brown algae.</title>
        <authorList>
            <person name="Cock J.M."/>
            <person name="Sterck L."/>
            <person name="Rouze P."/>
            <person name="Scornet D."/>
            <person name="Allen A.E."/>
            <person name="Amoutzias G."/>
            <person name="Anthouard V."/>
            <person name="Artiguenave F."/>
            <person name="Aury J.M."/>
            <person name="Badger J.H."/>
            <person name="Beszteri B."/>
            <person name="Billiau K."/>
            <person name="Bonnet E."/>
            <person name="Bothwell J.H."/>
            <person name="Bowler C."/>
            <person name="Boyen C."/>
            <person name="Brownlee C."/>
            <person name="Carrano C.J."/>
            <person name="Charrier B."/>
            <person name="Cho G.Y."/>
            <person name="Coelho S.M."/>
            <person name="Collen J."/>
            <person name="Corre E."/>
            <person name="Da Silva C."/>
            <person name="Delage L."/>
            <person name="Delaroque N."/>
            <person name="Dittami S.M."/>
            <person name="Doulbeau S."/>
            <person name="Elias M."/>
            <person name="Farnham G."/>
            <person name="Gachon C.M."/>
            <person name="Gschloessl B."/>
            <person name="Heesch S."/>
            <person name="Jabbari K."/>
            <person name="Jubin C."/>
            <person name="Kawai H."/>
            <person name="Kimura K."/>
            <person name="Kloareg B."/>
            <person name="Kupper F.C."/>
            <person name="Lang D."/>
            <person name="Le Bail A."/>
            <person name="Leblanc C."/>
            <person name="Lerouge P."/>
            <person name="Lohr M."/>
            <person name="Lopez P.J."/>
            <person name="Martens C."/>
            <person name="Maumus F."/>
            <person name="Michel G."/>
            <person name="Miranda-Saavedra D."/>
            <person name="Morales J."/>
            <person name="Moreau H."/>
            <person name="Motomura T."/>
            <person name="Nagasato C."/>
            <person name="Napoli C.A."/>
            <person name="Nelson D.R."/>
            <person name="Nyvall-Collen P."/>
            <person name="Peters A.F."/>
            <person name="Pommier C."/>
            <person name="Potin P."/>
            <person name="Poulain J."/>
            <person name="Quesneville H."/>
            <person name="Read B."/>
            <person name="Rensing S.A."/>
            <person name="Ritter A."/>
            <person name="Rousvoal S."/>
            <person name="Samanta M."/>
            <person name="Samson G."/>
            <person name="Schroeder D.C."/>
            <person name="Segurens B."/>
            <person name="Strittmatter M."/>
            <person name="Tonon T."/>
            <person name="Tregear J.W."/>
            <person name="Valentin K."/>
            <person name="von Dassow P."/>
            <person name="Yamagishi T."/>
            <person name="Van de Peer Y."/>
            <person name="Wincker P."/>
        </authorList>
    </citation>
    <scope>NUCLEOTIDE SEQUENCE [LARGE SCALE GENOMIC DNA]</scope>
    <source>
        <strain evidence="4">Ec32 / CCAP1310/4</strain>
    </source>
</reference>
<feature type="transmembrane region" description="Helical" evidence="2">
    <location>
        <begin position="196"/>
        <end position="216"/>
    </location>
</feature>
<dbReference type="OrthoDB" id="533393at2759"/>
<dbReference type="AlphaFoldDB" id="D8LHT2"/>
<feature type="compositionally biased region" description="Polar residues" evidence="1">
    <location>
        <begin position="21"/>
        <end position="35"/>
    </location>
</feature>
<feature type="transmembrane region" description="Helical" evidence="2">
    <location>
        <begin position="228"/>
        <end position="251"/>
    </location>
</feature>
<feature type="region of interest" description="Disordered" evidence="1">
    <location>
        <begin position="1"/>
        <end position="42"/>
    </location>
</feature>
<keyword evidence="2" id="KW-0812">Transmembrane</keyword>
<feature type="transmembrane region" description="Helical" evidence="2">
    <location>
        <begin position="81"/>
        <end position="102"/>
    </location>
</feature>
<name>D8LHT2_ECTSI</name>
<gene>
    <name evidence="3" type="ORF">Esi_0020_0030</name>
</gene>
<dbReference type="EMBL" id="FN648376">
    <property type="protein sequence ID" value="CBN74363.1"/>
    <property type="molecule type" value="Genomic_DNA"/>
</dbReference>
<evidence type="ECO:0000256" key="1">
    <source>
        <dbReference type="SAM" id="MobiDB-lite"/>
    </source>
</evidence>
<dbReference type="PANTHER" id="PTHR36974">
    <property type="entry name" value="MEMBRANE PROTEIN-RELATED"/>
    <property type="match status" value="1"/>
</dbReference>
<evidence type="ECO:0000313" key="4">
    <source>
        <dbReference type="Proteomes" id="UP000002630"/>
    </source>
</evidence>
<dbReference type="OMA" id="HAGKGIM"/>
<protein>
    <submittedName>
        <fullName evidence="3">Uncharacterized protein</fullName>
    </submittedName>
</protein>
<proteinExistence type="predicted"/>